<accession>A0ACA9NYB8</accession>
<name>A0ACA9NYB8_9GLOM</name>
<feature type="non-terminal residue" evidence="1">
    <location>
        <position position="1"/>
    </location>
</feature>
<comment type="caution">
    <text evidence="1">The sequence shown here is derived from an EMBL/GenBank/DDBJ whole genome shotgun (WGS) entry which is preliminary data.</text>
</comment>
<gene>
    <name evidence="1" type="ORF">ACOLOM_LOCUS9355</name>
</gene>
<proteinExistence type="predicted"/>
<evidence type="ECO:0000313" key="2">
    <source>
        <dbReference type="Proteomes" id="UP000789525"/>
    </source>
</evidence>
<reference evidence="1" key="1">
    <citation type="submission" date="2021-06" db="EMBL/GenBank/DDBJ databases">
        <authorList>
            <person name="Kallberg Y."/>
            <person name="Tangrot J."/>
            <person name="Rosling A."/>
        </authorList>
    </citation>
    <scope>NUCLEOTIDE SEQUENCE</scope>
    <source>
        <strain evidence="1">CL356</strain>
    </source>
</reference>
<evidence type="ECO:0000313" key="1">
    <source>
        <dbReference type="EMBL" id="CAG8681330.1"/>
    </source>
</evidence>
<dbReference type="Proteomes" id="UP000789525">
    <property type="component" value="Unassembled WGS sequence"/>
</dbReference>
<keyword evidence="2" id="KW-1185">Reference proteome</keyword>
<organism evidence="1 2">
    <name type="scientific">Acaulospora colombiana</name>
    <dbReference type="NCBI Taxonomy" id="27376"/>
    <lineage>
        <taxon>Eukaryota</taxon>
        <taxon>Fungi</taxon>
        <taxon>Fungi incertae sedis</taxon>
        <taxon>Mucoromycota</taxon>
        <taxon>Glomeromycotina</taxon>
        <taxon>Glomeromycetes</taxon>
        <taxon>Diversisporales</taxon>
        <taxon>Acaulosporaceae</taxon>
        <taxon>Acaulospora</taxon>
    </lineage>
</organism>
<protein>
    <submittedName>
        <fullName evidence="1">1624_t:CDS:1</fullName>
    </submittedName>
</protein>
<feature type="non-terminal residue" evidence="1">
    <location>
        <position position="793"/>
    </location>
</feature>
<dbReference type="EMBL" id="CAJVPT010026867">
    <property type="protein sequence ID" value="CAG8681330.1"/>
    <property type="molecule type" value="Genomic_DNA"/>
</dbReference>
<sequence>LNSYHRRVSVEQAHLGLSTRTKSLHSIMSGNSTPLSQVSTLVNWQDVKELTLNKSSETILPASAVLEYYSSKSSSAVFLYDVAREAGFGTTLRELSKSQDGGHYAKVFELQSRTGAGLSLLGRLSEGTSSDGSHSSTALTAYTTPSGLALMAPTLALCPPPSTNGRLVIQVPSITHVGSDMSVSPTLSQLTSFFTSSPEHFAVILSATPQEVVDFAAVSYATPKSHIVHIFDHWSAARETSKKRAPTLPLQAPVSDIHTALHKLGHSFFEYAGDSNATNVVLVLNGPLALSIKHLASVIPSFGVVIVKVLRPWDENALRKAIPTSTTSLYVIDDVISSRSFTPLYHDTLGLLAHASPKTPKILSHKLDTLTLGQLLASGQSLVGYLSSIISLDWFAPPKIPTLEGKKVTFYSSPSSPLHEAPATTSQLFLNHPSIDAHYIQNFDAFSKPGGVIQSNLLLNVAPATTYSPPALFHRGQGPETDALVILDASLLKTHDILSELKEGAPVLITTSWTVEELIANMSVLNLETAILKKPQVLIIDIEKVANDLNASESAIAITTSAFLRLYLGSIATPELITNLSTPFFGKEVSGVETRQISKASWDALSSVPLPTEVPTEEKITPLKQFQFNSIVPDAPAPPKAITAQASLWTEAAKQIVFKEAFSPALPQVKGTQYPRNPALRPDVPEETYLVTCTVNRRLTPLEYNRNVFHLEFDTRGTGLKYEIGEALGVHGWNDADEVLHFCSWYGLNPKDVISIPLPGDSSKRHVRTIFQAFQQQIDLFGKPPKSFYEALS</sequence>